<dbReference type="Gene3D" id="1.20.58.760">
    <property type="entry name" value="Peptidase M41"/>
    <property type="match status" value="1"/>
</dbReference>
<dbReference type="GO" id="GO:0006508">
    <property type="term" value="P:proteolysis"/>
    <property type="evidence" value="ECO:0007669"/>
    <property type="project" value="UniProtKB-KW"/>
</dbReference>
<keyword evidence="1" id="KW-0378">Hydrolase</keyword>
<reference evidence="1 2" key="1">
    <citation type="submission" date="2019-02" db="EMBL/GenBank/DDBJ databases">
        <title>Deep-cultivation of Planctomycetes and their phenomic and genomic characterization uncovers novel biology.</title>
        <authorList>
            <person name="Wiegand S."/>
            <person name="Jogler M."/>
            <person name="Boedeker C."/>
            <person name="Pinto D."/>
            <person name="Vollmers J."/>
            <person name="Rivas-Marin E."/>
            <person name="Kohn T."/>
            <person name="Peeters S.H."/>
            <person name="Heuer A."/>
            <person name="Rast P."/>
            <person name="Oberbeckmann S."/>
            <person name="Bunk B."/>
            <person name="Jeske O."/>
            <person name="Meyerdierks A."/>
            <person name="Storesund J.E."/>
            <person name="Kallscheuer N."/>
            <person name="Luecker S."/>
            <person name="Lage O.M."/>
            <person name="Pohl T."/>
            <person name="Merkel B.J."/>
            <person name="Hornburger P."/>
            <person name="Mueller R.-W."/>
            <person name="Bruemmer F."/>
            <person name="Labrenz M."/>
            <person name="Spormann A.M."/>
            <person name="Op den Camp H."/>
            <person name="Overmann J."/>
            <person name="Amann R."/>
            <person name="Jetten M.S.M."/>
            <person name="Mascher T."/>
            <person name="Medema M.H."/>
            <person name="Devos D.P."/>
            <person name="Kaster A.-K."/>
            <person name="Ovreas L."/>
            <person name="Rohde M."/>
            <person name="Galperin M.Y."/>
            <person name="Jogler C."/>
        </authorList>
    </citation>
    <scope>NUCLEOTIDE SEQUENCE [LARGE SCALE GENOMIC DNA]</scope>
    <source>
        <strain evidence="1 2">Q31a</strain>
    </source>
</reference>
<dbReference type="Proteomes" id="UP000318017">
    <property type="component" value="Chromosome"/>
</dbReference>
<gene>
    <name evidence="1" type="primary">ftsH_2</name>
    <name evidence="1" type="ORF">Q31a_36810</name>
</gene>
<dbReference type="GO" id="GO:0004222">
    <property type="term" value="F:metalloendopeptidase activity"/>
    <property type="evidence" value="ECO:0007669"/>
    <property type="project" value="InterPro"/>
</dbReference>
<keyword evidence="1" id="KW-0645">Protease</keyword>
<dbReference type="SUPFAM" id="SSF140990">
    <property type="entry name" value="FtsH protease domain-like"/>
    <property type="match status" value="1"/>
</dbReference>
<dbReference type="GO" id="GO:0005524">
    <property type="term" value="F:ATP binding"/>
    <property type="evidence" value="ECO:0007669"/>
    <property type="project" value="InterPro"/>
</dbReference>
<sequence>METAYHEAGHAVVGTLLGGRVLSVTIEPDRLEYPDLAGDIEVEWDHSRYSPQRLLECEILTALAGPAAEILYQGGELRASTISAWRSDWAVALAITDGLFPTRDMQMRYLGKCCGALREKMNSDTWWWQAIAEVADLLDAHETLEGEEVAEVVQRWIVRG</sequence>
<dbReference type="EMBL" id="CP036298">
    <property type="protein sequence ID" value="QDV25356.1"/>
    <property type="molecule type" value="Genomic_DNA"/>
</dbReference>
<dbReference type="InterPro" id="IPR037219">
    <property type="entry name" value="Peptidase_M41-like"/>
</dbReference>
<name>A0A518G9T8_9BACT</name>
<evidence type="ECO:0000313" key="1">
    <source>
        <dbReference type="EMBL" id="QDV25356.1"/>
    </source>
</evidence>
<protein>
    <submittedName>
        <fullName evidence="1">ATP-dependent zinc metalloprotease FtsH</fullName>
    </submittedName>
</protein>
<organism evidence="1 2">
    <name type="scientific">Aureliella helgolandensis</name>
    <dbReference type="NCBI Taxonomy" id="2527968"/>
    <lineage>
        <taxon>Bacteria</taxon>
        <taxon>Pseudomonadati</taxon>
        <taxon>Planctomycetota</taxon>
        <taxon>Planctomycetia</taxon>
        <taxon>Pirellulales</taxon>
        <taxon>Pirellulaceae</taxon>
        <taxon>Aureliella</taxon>
    </lineage>
</organism>
<dbReference type="GO" id="GO:0004176">
    <property type="term" value="F:ATP-dependent peptidase activity"/>
    <property type="evidence" value="ECO:0007669"/>
    <property type="project" value="InterPro"/>
</dbReference>
<dbReference type="AlphaFoldDB" id="A0A518G9T8"/>
<keyword evidence="2" id="KW-1185">Reference proteome</keyword>
<keyword evidence="1" id="KW-0482">Metalloprotease</keyword>
<proteinExistence type="predicted"/>
<dbReference type="RefSeq" id="WP_197355341.1">
    <property type="nucleotide sequence ID" value="NZ_CP036298.1"/>
</dbReference>
<evidence type="ECO:0000313" key="2">
    <source>
        <dbReference type="Proteomes" id="UP000318017"/>
    </source>
</evidence>
<dbReference type="KEGG" id="ahel:Q31a_36810"/>
<accession>A0A518G9T8</accession>